<evidence type="ECO:0000313" key="7">
    <source>
        <dbReference type="EMBL" id="PXY00894.1"/>
    </source>
</evidence>
<dbReference type="Pfam" id="PF01694">
    <property type="entry name" value="Rhomboid"/>
    <property type="match status" value="1"/>
</dbReference>
<feature type="transmembrane region" description="Helical" evidence="5">
    <location>
        <begin position="72"/>
        <end position="90"/>
    </location>
</feature>
<feature type="transmembrane region" description="Helical" evidence="5">
    <location>
        <begin position="96"/>
        <end position="116"/>
    </location>
</feature>
<comment type="subcellular location">
    <subcellularLocation>
        <location evidence="1">Membrane</location>
        <topology evidence="1">Multi-pass membrane protein</topology>
    </subcellularLocation>
</comment>
<dbReference type="AlphaFoldDB" id="A0A2V4AAB0"/>
<evidence type="ECO:0000256" key="4">
    <source>
        <dbReference type="ARBA" id="ARBA00023136"/>
    </source>
</evidence>
<dbReference type="SMART" id="SM01160">
    <property type="entry name" value="DUF1751"/>
    <property type="match status" value="1"/>
</dbReference>
<feature type="domain" description="Peptidase S54 rhomboid" evidence="6">
    <location>
        <begin position="57"/>
        <end position="233"/>
    </location>
</feature>
<dbReference type="PANTHER" id="PTHR43066">
    <property type="entry name" value="RHOMBOID-RELATED PROTEIN"/>
    <property type="match status" value="1"/>
</dbReference>
<evidence type="ECO:0000256" key="5">
    <source>
        <dbReference type="SAM" id="Phobius"/>
    </source>
</evidence>
<dbReference type="OrthoDB" id="9807874at2"/>
<dbReference type="PANTHER" id="PTHR43066:SF11">
    <property type="entry name" value="PEPTIDASE S54 RHOMBOID DOMAIN-CONTAINING PROTEIN"/>
    <property type="match status" value="1"/>
</dbReference>
<dbReference type="GO" id="GO:0006508">
    <property type="term" value="P:proteolysis"/>
    <property type="evidence" value="ECO:0007669"/>
    <property type="project" value="UniProtKB-KW"/>
</dbReference>
<dbReference type="GO" id="GO:0004252">
    <property type="term" value="F:serine-type endopeptidase activity"/>
    <property type="evidence" value="ECO:0007669"/>
    <property type="project" value="InterPro"/>
</dbReference>
<dbReference type="RefSeq" id="WP_110361260.1">
    <property type="nucleotide sequence ID" value="NZ_QFLI01000005.1"/>
</dbReference>
<keyword evidence="8" id="KW-1185">Reference proteome</keyword>
<organism evidence="7 8">
    <name type="scientific">Marinifilum breve</name>
    <dbReference type="NCBI Taxonomy" id="2184082"/>
    <lineage>
        <taxon>Bacteria</taxon>
        <taxon>Pseudomonadati</taxon>
        <taxon>Bacteroidota</taxon>
        <taxon>Bacteroidia</taxon>
        <taxon>Marinilabiliales</taxon>
        <taxon>Marinifilaceae</taxon>
    </lineage>
</organism>
<dbReference type="InterPro" id="IPR022764">
    <property type="entry name" value="Peptidase_S54_rhomboid_dom"/>
</dbReference>
<keyword evidence="4 5" id="KW-0472">Membrane</keyword>
<feature type="transmembrane region" description="Helical" evidence="5">
    <location>
        <begin position="217"/>
        <end position="236"/>
    </location>
</feature>
<comment type="caution">
    <text evidence="7">The sequence shown here is derived from an EMBL/GenBank/DDBJ whole genome shotgun (WGS) entry which is preliminary data.</text>
</comment>
<protein>
    <submittedName>
        <fullName evidence="7">Rhomboid family intramembrane serine protease</fullName>
    </submittedName>
</protein>
<dbReference type="Gene3D" id="1.20.1540.10">
    <property type="entry name" value="Rhomboid-like"/>
    <property type="match status" value="1"/>
</dbReference>
<sequence>MTNYRPPLLNLPPVVKNLLIINVILLLATYVVKSKFGIDLKQHMGLYFPSSDFFRPHQIFTHMFMHGDFTHLFFNMFALFMFGRVLESVWGPKRFLSFYLITGLGAALLHVLVSFIEYNVAVSSLSPDQLDYFKELAAQGKYIPGTISEKITSIMYAPTVGASGAVFGILLGFGMLFPNTELMLIFPPIPIKAKYFVIGYGAIELYLAFLNRPGDNIAHFAHLGGMIFGYILIKYWQKNSNRFY</sequence>
<keyword evidence="7" id="KW-0645">Protease</keyword>
<dbReference type="EMBL" id="QFLI01000005">
    <property type="protein sequence ID" value="PXY00894.1"/>
    <property type="molecule type" value="Genomic_DNA"/>
</dbReference>
<evidence type="ECO:0000259" key="6">
    <source>
        <dbReference type="Pfam" id="PF01694"/>
    </source>
</evidence>
<evidence type="ECO:0000313" key="8">
    <source>
        <dbReference type="Proteomes" id="UP000248079"/>
    </source>
</evidence>
<gene>
    <name evidence="7" type="ORF">DF185_13430</name>
</gene>
<evidence type="ECO:0000256" key="1">
    <source>
        <dbReference type="ARBA" id="ARBA00004141"/>
    </source>
</evidence>
<dbReference type="Proteomes" id="UP000248079">
    <property type="component" value="Unassembled WGS sequence"/>
</dbReference>
<name>A0A2V4AAB0_9BACT</name>
<dbReference type="GO" id="GO:0016020">
    <property type="term" value="C:membrane"/>
    <property type="evidence" value="ECO:0007669"/>
    <property type="project" value="UniProtKB-SubCell"/>
</dbReference>
<keyword evidence="2 5" id="KW-0812">Transmembrane</keyword>
<accession>A0A2V4AAB0</accession>
<feature type="transmembrane region" description="Helical" evidence="5">
    <location>
        <begin position="154"/>
        <end position="177"/>
    </location>
</feature>
<feature type="transmembrane region" description="Helical" evidence="5">
    <location>
        <begin position="14"/>
        <end position="32"/>
    </location>
</feature>
<dbReference type="SUPFAM" id="SSF144091">
    <property type="entry name" value="Rhomboid-like"/>
    <property type="match status" value="1"/>
</dbReference>
<evidence type="ECO:0000256" key="2">
    <source>
        <dbReference type="ARBA" id="ARBA00022692"/>
    </source>
</evidence>
<proteinExistence type="predicted"/>
<keyword evidence="7" id="KW-0378">Hydrolase</keyword>
<reference evidence="7 8" key="1">
    <citation type="submission" date="2018-05" db="EMBL/GenBank/DDBJ databases">
        <title>Marinifilum breve JC075T sp. nov., a marine bacterium isolated from Yongle Blue Hole in the South China Sea.</title>
        <authorList>
            <person name="Fu T."/>
        </authorList>
    </citation>
    <scope>NUCLEOTIDE SEQUENCE [LARGE SCALE GENOMIC DNA]</scope>
    <source>
        <strain evidence="7 8">JC075</strain>
    </source>
</reference>
<keyword evidence="3 5" id="KW-1133">Transmembrane helix</keyword>
<dbReference type="InterPro" id="IPR035952">
    <property type="entry name" value="Rhomboid-like_sf"/>
</dbReference>
<evidence type="ECO:0000256" key="3">
    <source>
        <dbReference type="ARBA" id="ARBA00022989"/>
    </source>
</evidence>